<accession>A0A0B7H003</accession>
<evidence type="ECO:0000313" key="1">
    <source>
        <dbReference type="EMBL" id="CEM62550.1"/>
    </source>
</evidence>
<organism evidence="1 2">
    <name type="scientific">Treponema phagedenis</name>
    <dbReference type="NCBI Taxonomy" id="162"/>
    <lineage>
        <taxon>Bacteria</taxon>
        <taxon>Pseudomonadati</taxon>
        <taxon>Spirochaetota</taxon>
        <taxon>Spirochaetia</taxon>
        <taxon>Spirochaetales</taxon>
        <taxon>Treponemataceae</taxon>
        <taxon>Treponema</taxon>
    </lineage>
</organism>
<proteinExistence type="predicted"/>
<keyword evidence="2" id="KW-1185">Reference proteome</keyword>
<reference evidence="2" key="1">
    <citation type="submission" date="2015-01" db="EMBL/GenBank/DDBJ databases">
        <authorList>
            <person name="Manzoor Shahid"/>
            <person name="Zubair Saima"/>
        </authorList>
    </citation>
    <scope>NUCLEOTIDE SEQUENCE [LARGE SCALE GENOMIC DNA]</scope>
    <source>
        <strain evidence="2">V1</strain>
    </source>
</reference>
<dbReference type="EMBL" id="CDNC01000034">
    <property type="protein sequence ID" value="CEM62550.1"/>
    <property type="molecule type" value="Genomic_DNA"/>
</dbReference>
<name>A0A0B7H003_TREPH</name>
<sequence length="55" mass="6485">MAIVYIVISLVLDIVSDSFLYYCSGFFDNSIIFLTTFYTNHKKFYNFVLMLLNII</sequence>
<gene>
    <name evidence="1" type="ORF">TPHV1_40053</name>
</gene>
<dbReference type="Proteomes" id="UP000042527">
    <property type="component" value="Unassembled WGS sequence"/>
</dbReference>
<dbReference type="AlphaFoldDB" id="A0A0B7H003"/>
<protein>
    <submittedName>
        <fullName evidence="1">Uncharacterized protein</fullName>
    </submittedName>
</protein>
<evidence type="ECO:0000313" key="2">
    <source>
        <dbReference type="Proteomes" id="UP000042527"/>
    </source>
</evidence>